<keyword evidence="3 7" id="KW-0812">Transmembrane</keyword>
<comment type="subcellular location">
    <subcellularLocation>
        <location evidence="1">Membrane</location>
        <topology evidence="1">Multi-pass membrane protein</topology>
    </subcellularLocation>
</comment>
<dbReference type="OrthoDB" id="10006326at2759"/>
<feature type="transmembrane region" description="Helical" evidence="8">
    <location>
        <begin position="97"/>
        <end position="119"/>
    </location>
</feature>
<evidence type="ECO:0000256" key="6">
    <source>
        <dbReference type="ARBA" id="ARBA00023180"/>
    </source>
</evidence>
<reference evidence="10" key="1">
    <citation type="submission" date="2021-01" db="EMBL/GenBank/DDBJ databases">
        <authorList>
            <person name="Zahm M."/>
            <person name="Roques C."/>
            <person name="Cabau C."/>
            <person name="Klopp C."/>
            <person name="Donnadieu C."/>
            <person name="Jouanno E."/>
            <person name="Lampietro C."/>
            <person name="Louis A."/>
            <person name="Herpin A."/>
            <person name="Echchiki A."/>
            <person name="Berthelot C."/>
            <person name="Parey E."/>
            <person name="Roest-Crollius H."/>
            <person name="Braasch I."/>
            <person name="Postlethwait J."/>
            <person name="Bobe J."/>
            <person name="Montfort J."/>
            <person name="Bouchez O."/>
            <person name="Begum T."/>
            <person name="Mejri S."/>
            <person name="Adams A."/>
            <person name="Chen W.-J."/>
            <person name="Guiguen Y."/>
        </authorList>
    </citation>
    <scope>NUCLEOTIDE SEQUENCE</scope>
    <source>
        <tissue evidence="10">Blood</tissue>
    </source>
</reference>
<proteinExistence type="inferred from homology"/>
<keyword evidence="4 8" id="KW-1133">Transmembrane helix</keyword>
<evidence type="ECO:0000256" key="1">
    <source>
        <dbReference type="ARBA" id="ARBA00004141"/>
    </source>
</evidence>
<dbReference type="PANTHER" id="PTHR10306">
    <property type="entry name" value="SYNAPTOPHYSIN"/>
    <property type="match status" value="1"/>
</dbReference>
<feature type="transmembrane region" description="Helical" evidence="8">
    <location>
        <begin position="21"/>
        <end position="39"/>
    </location>
</feature>
<dbReference type="AlphaFoldDB" id="A0A8T3CWJ5"/>
<evidence type="ECO:0000313" key="11">
    <source>
        <dbReference type="Proteomes" id="UP000829720"/>
    </source>
</evidence>
<sequence length="239" mass="26300">MMTGLRLNLSPLREPLGFIKVLEWLGAIFAFGSCGAYVGTNVVSLFCSEGKNETLSAPFSYPFRLNQVQLVSQNATLCNRTVAETHLMGDSSSSVQFYVAVGVLAFLYCMAALLIYLGYMHIYRDSDFGPIMDFLITVIFAFFWLVSSSAWARGLQSVKDAISTAGIRSTLALCSEEGVVCEVTDFAPMRSLNVSVVFGFLNMMIWAGNAWFAYKETRWHSQRYAAQQGAGRGPVPAPI</sequence>
<name>A0A8T3CWJ5_9TELE</name>
<evidence type="ECO:0000256" key="2">
    <source>
        <dbReference type="ARBA" id="ARBA00006476"/>
    </source>
</evidence>
<dbReference type="PANTHER" id="PTHR10306:SF33">
    <property type="entry name" value="SYNAPTOPHYSIN-LIKE 1"/>
    <property type="match status" value="1"/>
</dbReference>
<dbReference type="Proteomes" id="UP000829720">
    <property type="component" value="Unassembled WGS sequence"/>
</dbReference>
<gene>
    <name evidence="10" type="ORF">AGOR_G00184970</name>
</gene>
<dbReference type="InterPro" id="IPR008253">
    <property type="entry name" value="Marvel"/>
</dbReference>
<evidence type="ECO:0000256" key="7">
    <source>
        <dbReference type="PROSITE-ProRule" id="PRU00581"/>
    </source>
</evidence>
<evidence type="ECO:0000256" key="4">
    <source>
        <dbReference type="ARBA" id="ARBA00022989"/>
    </source>
</evidence>
<dbReference type="InterPro" id="IPR001285">
    <property type="entry name" value="Synaptophysin/porin"/>
</dbReference>
<feature type="domain" description="MARVEL" evidence="9">
    <location>
        <begin position="11"/>
        <end position="218"/>
    </location>
</feature>
<comment type="similarity">
    <text evidence="2">Belongs to the synaptophysin/synaptobrevin family.</text>
</comment>
<protein>
    <recommendedName>
        <fullName evidence="9">MARVEL domain-containing protein</fullName>
    </recommendedName>
</protein>
<dbReference type="Pfam" id="PF01284">
    <property type="entry name" value="MARVEL"/>
    <property type="match status" value="1"/>
</dbReference>
<keyword evidence="5 7" id="KW-0472">Membrane</keyword>
<comment type="caution">
    <text evidence="10">The sequence shown here is derived from an EMBL/GenBank/DDBJ whole genome shotgun (WGS) entry which is preliminary data.</text>
</comment>
<dbReference type="PROSITE" id="PS51257">
    <property type="entry name" value="PROKAR_LIPOPROTEIN"/>
    <property type="match status" value="1"/>
</dbReference>
<dbReference type="PROSITE" id="PS51225">
    <property type="entry name" value="MARVEL"/>
    <property type="match status" value="1"/>
</dbReference>
<evidence type="ECO:0000256" key="3">
    <source>
        <dbReference type="ARBA" id="ARBA00022692"/>
    </source>
</evidence>
<evidence type="ECO:0000313" key="10">
    <source>
        <dbReference type="EMBL" id="KAI1888421.1"/>
    </source>
</evidence>
<dbReference type="GO" id="GO:0030672">
    <property type="term" value="C:synaptic vesicle membrane"/>
    <property type="evidence" value="ECO:0007669"/>
    <property type="project" value="TreeGrafter"/>
</dbReference>
<keyword evidence="11" id="KW-1185">Reference proteome</keyword>
<keyword evidence="6" id="KW-0325">Glycoprotein</keyword>
<organism evidence="10 11">
    <name type="scientific">Albula goreensis</name>
    <dbReference type="NCBI Taxonomy" id="1534307"/>
    <lineage>
        <taxon>Eukaryota</taxon>
        <taxon>Metazoa</taxon>
        <taxon>Chordata</taxon>
        <taxon>Craniata</taxon>
        <taxon>Vertebrata</taxon>
        <taxon>Euteleostomi</taxon>
        <taxon>Actinopterygii</taxon>
        <taxon>Neopterygii</taxon>
        <taxon>Teleostei</taxon>
        <taxon>Albuliformes</taxon>
        <taxon>Albulidae</taxon>
        <taxon>Albula</taxon>
    </lineage>
</organism>
<dbReference type="PRINTS" id="PR00220">
    <property type="entry name" value="SYNAPTOPHYSN"/>
</dbReference>
<accession>A0A8T3CWJ5</accession>
<evidence type="ECO:0000256" key="5">
    <source>
        <dbReference type="ARBA" id="ARBA00023136"/>
    </source>
</evidence>
<feature type="transmembrane region" description="Helical" evidence="8">
    <location>
        <begin position="194"/>
        <end position="214"/>
    </location>
</feature>
<evidence type="ECO:0000256" key="8">
    <source>
        <dbReference type="SAM" id="Phobius"/>
    </source>
</evidence>
<feature type="transmembrane region" description="Helical" evidence="8">
    <location>
        <begin position="131"/>
        <end position="152"/>
    </location>
</feature>
<dbReference type="EMBL" id="JAERUA010000017">
    <property type="protein sequence ID" value="KAI1888421.1"/>
    <property type="molecule type" value="Genomic_DNA"/>
</dbReference>
<evidence type="ECO:0000259" key="9">
    <source>
        <dbReference type="PROSITE" id="PS51225"/>
    </source>
</evidence>